<evidence type="ECO:0000313" key="2">
    <source>
        <dbReference type="Proteomes" id="UP000290608"/>
    </source>
</evidence>
<evidence type="ECO:0008006" key="3">
    <source>
        <dbReference type="Google" id="ProtNLM"/>
    </source>
</evidence>
<gene>
    <name evidence="1" type="ORF">DSL99_2137</name>
</gene>
<organism evidence="1 2">
    <name type="scientific">Leeuwenhoekiella marinoflava</name>
    <dbReference type="NCBI Taxonomy" id="988"/>
    <lineage>
        <taxon>Bacteria</taxon>
        <taxon>Pseudomonadati</taxon>
        <taxon>Bacteroidota</taxon>
        <taxon>Flavobacteriia</taxon>
        <taxon>Flavobacteriales</taxon>
        <taxon>Flavobacteriaceae</taxon>
        <taxon>Leeuwenhoekiella</taxon>
    </lineage>
</organism>
<dbReference type="SUPFAM" id="SSF55073">
    <property type="entry name" value="Nucleotide cyclase"/>
    <property type="match status" value="1"/>
</dbReference>
<sequence length="208" mass="24144">MTHSHHIMKATPTLICIPDISGFTQFMREANFELTSQVIPALLNEIIYANTLDLKVSEIEGDAVLFFRKGELPDLASLIKQCKTFYTDFYKRILKLHKKHKSEEDAIAIPEILGLKIILHYGEEIAMVPIGNRIKLMGEDVITAHRLLKNNIEIDEYILISEQLYKHFSPEEFKKYCDWAPLEKQAIDFEHLGTINYHYINLEPLRQS</sequence>
<dbReference type="EMBL" id="QOVL01000009">
    <property type="protein sequence ID" value="RXG29199.1"/>
    <property type="molecule type" value="Genomic_DNA"/>
</dbReference>
<dbReference type="AlphaFoldDB" id="A0A4Q0PL56"/>
<comment type="caution">
    <text evidence="1">The sequence shown here is derived from an EMBL/GenBank/DDBJ whole genome shotgun (WGS) entry which is preliminary data.</text>
</comment>
<proteinExistence type="predicted"/>
<accession>A0A4Q0PL56</accession>
<protein>
    <recommendedName>
        <fullName evidence="3">DUF2652 domain-containing protein</fullName>
    </recommendedName>
</protein>
<dbReference type="Pfam" id="PF10851">
    <property type="entry name" value="DUF2652"/>
    <property type="match status" value="1"/>
</dbReference>
<reference evidence="1 2" key="1">
    <citation type="submission" date="2018-07" db="EMBL/GenBank/DDBJ databases">
        <title>Leeuwenhoekiella genomics.</title>
        <authorList>
            <person name="Tahon G."/>
            <person name="Willems A."/>
        </authorList>
    </citation>
    <scope>NUCLEOTIDE SEQUENCE [LARGE SCALE GENOMIC DNA]</scope>
    <source>
        <strain evidence="1 2">LMG 1345</strain>
    </source>
</reference>
<dbReference type="Proteomes" id="UP000290608">
    <property type="component" value="Unassembled WGS sequence"/>
</dbReference>
<dbReference type="STRING" id="1122159.SAMN02745246_02274"/>
<dbReference type="InterPro" id="IPR020503">
    <property type="entry name" value="Uncharacterised_Rv2561"/>
</dbReference>
<dbReference type="InterPro" id="IPR029787">
    <property type="entry name" value="Nucleotide_cyclase"/>
</dbReference>
<evidence type="ECO:0000313" key="1">
    <source>
        <dbReference type="EMBL" id="RXG29199.1"/>
    </source>
</evidence>
<name>A0A4Q0PL56_9FLAO</name>
<dbReference type="Gene3D" id="3.30.70.1230">
    <property type="entry name" value="Nucleotide cyclase"/>
    <property type="match status" value="1"/>
</dbReference>